<name>A0A6U6CYP2_9STRA</name>
<sequence>MASALRCSPRKGALLAPMWLSDPDHEPAFPDAQYTALWKLAVGTSEHGFTNVVGVGVNPALLPMLDSRPPGTRDHGSNDFATANGSGGLNTYFYGGSLVSPRAAEFLARDSPTILSMCRSMEERKREAKRERIDHRAR</sequence>
<organism evidence="2">
    <name type="scientific">Odontella aurita</name>
    <dbReference type="NCBI Taxonomy" id="265563"/>
    <lineage>
        <taxon>Eukaryota</taxon>
        <taxon>Sar</taxon>
        <taxon>Stramenopiles</taxon>
        <taxon>Ochrophyta</taxon>
        <taxon>Bacillariophyta</taxon>
        <taxon>Mediophyceae</taxon>
        <taxon>Biddulphiophycidae</taxon>
        <taxon>Eupodiscales</taxon>
        <taxon>Odontellaceae</taxon>
        <taxon>Odontella</taxon>
    </lineage>
</organism>
<gene>
    <name evidence="1" type="ORF">OAUR00152_LOCUS5263</name>
    <name evidence="2" type="ORF">OAUR00152_LOCUS5266</name>
</gene>
<reference evidence="2" key="1">
    <citation type="submission" date="2021-01" db="EMBL/GenBank/DDBJ databases">
        <authorList>
            <person name="Corre E."/>
            <person name="Pelletier E."/>
            <person name="Niang G."/>
            <person name="Scheremetjew M."/>
            <person name="Finn R."/>
            <person name="Kale V."/>
            <person name="Holt S."/>
            <person name="Cochrane G."/>
            <person name="Meng A."/>
            <person name="Brown T."/>
            <person name="Cohen L."/>
        </authorList>
    </citation>
    <scope>NUCLEOTIDE SEQUENCE</scope>
    <source>
        <strain evidence="2">Isolate 1302-5</strain>
    </source>
</reference>
<dbReference type="EMBL" id="HBKQ01007847">
    <property type="protein sequence ID" value="CAE2212957.1"/>
    <property type="molecule type" value="Transcribed_RNA"/>
</dbReference>
<evidence type="ECO:0000313" key="1">
    <source>
        <dbReference type="EMBL" id="CAE2212957.1"/>
    </source>
</evidence>
<proteinExistence type="predicted"/>
<evidence type="ECO:0000313" key="2">
    <source>
        <dbReference type="EMBL" id="CAE2212965.1"/>
    </source>
</evidence>
<accession>A0A6U6CYP2</accession>
<protein>
    <submittedName>
        <fullName evidence="2">Uncharacterized protein</fullName>
    </submittedName>
</protein>
<dbReference type="AlphaFoldDB" id="A0A6U6CYP2"/>
<dbReference type="EMBL" id="HBKQ01007850">
    <property type="protein sequence ID" value="CAE2212965.1"/>
    <property type="molecule type" value="Transcribed_RNA"/>
</dbReference>